<organism evidence="2">
    <name type="scientific">Alexandrium monilatum</name>
    <dbReference type="NCBI Taxonomy" id="311494"/>
    <lineage>
        <taxon>Eukaryota</taxon>
        <taxon>Sar</taxon>
        <taxon>Alveolata</taxon>
        <taxon>Dinophyceae</taxon>
        <taxon>Gonyaulacales</taxon>
        <taxon>Pyrocystaceae</taxon>
        <taxon>Alexandrium</taxon>
    </lineage>
</organism>
<gene>
    <name evidence="2" type="ORF">AMON00008_LOCUS40634</name>
</gene>
<dbReference type="EMBL" id="HBNR01057760">
    <property type="protein sequence ID" value="CAE4625322.1"/>
    <property type="molecule type" value="Transcribed_RNA"/>
</dbReference>
<evidence type="ECO:0008006" key="3">
    <source>
        <dbReference type="Google" id="ProtNLM"/>
    </source>
</evidence>
<sequence>MEFPSRPPTYCGLVLGLFADLRCGAACCYRRCCWGLSDSCPLFTVWEVLAPRYQQTGIARLEWRRGLLAGLLLGQLMVAVLRLFAGDAYGGLLDLSLMLLGNTARCLLLCTRITSFAGLSCVAAVADLAHLAHDCLLKGAELFALPLREHWQEDLLVACVMFAPVIKVLGARVAWTCHLEPALLLPEDTAERSVGSGDGEDEGPCRNADAGYGALGGGRRDSTCQWATIGRSWDVMRMA</sequence>
<dbReference type="AlphaFoldDB" id="A0A7S4VEW1"/>
<protein>
    <recommendedName>
        <fullName evidence="3">Solute carrier family 40 protein</fullName>
    </recommendedName>
</protein>
<evidence type="ECO:0000256" key="1">
    <source>
        <dbReference type="SAM" id="SignalP"/>
    </source>
</evidence>
<proteinExistence type="predicted"/>
<feature type="signal peptide" evidence="1">
    <location>
        <begin position="1"/>
        <end position="26"/>
    </location>
</feature>
<accession>A0A7S4VEW1</accession>
<name>A0A7S4VEW1_9DINO</name>
<reference evidence="2" key="1">
    <citation type="submission" date="2021-01" db="EMBL/GenBank/DDBJ databases">
        <authorList>
            <person name="Corre E."/>
            <person name="Pelletier E."/>
            <person name="Niang G."/>
            <person name="Scheremetjew M."/>
            <person name="Finn R."/>
            <person name="Kale V."/>
            <person name="Holt S."/>
            <person name="Cochrane G."/>
            <person name="Meng A."/>
            <person name="Brown T."/>
            <person name="Cohen L."/>
        </authorList>
    </citation>
    <scope>NUCLEOTIDE SEQUENCE</scope>
    <source>
        <strain evidence="2">CCMP3105</strain>
    </source>
</reference>
<keyword evidence="1" id="KW-0732">Signal</keyword>
<feature type="chain" id="PRO_5031243820" description="Solute carrier family 40 protein" evidence="1">
    <location>
        <begin position="27"/>
        <end position="239"/>
    </location>
</feature>
<evidence type="ECO:0000313" key="2">
    <source>
        <dbReference type="EMBL" id="CAE4625322.1"/>
    </source>
</evidence>